<dbReference type="EMBL" id="QKRW01000047">
    <property type="protein sequence ID" value="RAL59858.1"/>
    <property type="molecule type" value="Genomic_DNA"/>
</dbReference>
<dbReference type="OrthoDB" id="5571888at2759"/>
<dbReference type="InterPro" id="IPR046347">
    <property type="entry name" value="bZIP_sf"/>
</dbReference>
<dbReference type="GO" id="GO:0003700">
    <property type="term" value="F:DNA-binding transcription factor activity"/>
    <property type="evidence" value="ECO:0007669"/>
    <property type="project" value="InterPro"/>
</dbReference>
<dbReference type="Proteomes" id="UP000249056">
    <property type="component" value="Unassembled WGS sequence"/>
</dbReference>
<dbReference type="PROSITE" id="PS50217">
    <property type="entry name" value="BZIP"/>
    <property type="match status" value="1"/>
</dbReference>
<dbReference type="Pfam" id="PF00170">
    <property type="entry name" value="bZIP_1"/>
    <property type="match status" value="1"/>
</dbReference>
<dbReference type="GO" id="GO:0005634">
    <property type="term" value="C:nucleus"/>
    <property type="evidence" value="ECO:0007669"/>
    <property type="project" value="UniProtKB-SubCell"/>
</dbReference>
<keyword evidence="5" id="KW-0175">Coiled coil</keyword>
<keyword evidence="2" id="KW-0805">Transcription regulation</keyword>
<protein>
    <recommendedName>
        <fullName evidence="7">BZIP domain-containing protein</fullName>
    </recommendedName>
</protein>
<dbReference type="InterPro" id="IPR004827">
    <property type="entry name" value="bZIP"/>
</dbReference>
<evidence type="ECO:0000256" key="4">
    <source>
        <dbReference type="ARBA" id="ARBA00023242"/>
    </source>
</evidence>
<reference evidence="8 9" key="1">
    <citation type="submission" date="2018-06" db="EMBL/GenBank/DDBJ databases">
        <title>Genome Sequence of the Brown Rot Fungal Pathogen Monilinia fructigena.</title>
        <authorList>
            <person name="Landi L."/>
            <person name="De Miccolis Angelini R.M."/>
            <person name="Pollastro S."/>
            <person name="Abate D."/>
            <person name="Faretra F."/>
            <person name="Romanazzi G."/>
        </authorList>
    </citation>
    <scope>NUCLEOTIDE SEQUENCE [LARGE SCALE GENOMIC DNA]</scope>
    <source>
        <strain evidence="8 9">Mfrg269</strain>
    </source>
</reference>
<keyword evidence="3" id="KW-0804">Transcription</keyword>
<dbReference type="InterPro" id="IPR051027">
    <property type="entry name" value="bZIP_transcription_factors"/>
</dbReference>
<evidence type="ECO:0000256" key="6">
    <source>
        <dbReference type="SAM" id="MobiDB-lite"/>
    </source>
</evidence>
<keyword evidence="4" id="KW-0539">Nucleus</keyword>
<sequence length="551" mass="61058">MKSESISSTPQIGCVDPLDLIDYSEYETASYHSPSLSPSSSKSQFIPTSVRSSAISTPTALSSNQPTLSGPSHQYDLYRQQTGLPQGAIANTLAVNENNGHINRYNFQDSSYFSAISPNEEFVDFGTAPTRTPFNSSDVEMDQDPAFFYPEQNFVDPSNIGSQPLPVGNVLPTQTSNVGRLWPGMHQQQAALAKVQAQQKQQQAIIAQQQRQNAMAANGQPQRQPQQSRSRSHTATDPIVEEKISQLLNSMRQGSVATDADDGNSQNNLTHVHRMRKEEEDMDEDERLLASEEGKKLSSKERRQLRNKVSARAFRSRRKEYISQLEGEIAIKVNENMDLKSQNRALMEENTRLSDLTRMLLSSPAFSGFLDTLSSNPATQQAPPPTQQAPIQHEQAKTKQAMDFAMLDINADGFGYQPQVYSVLSLPETIIDSSILSGKSSNLVGPLGSDDEKVELPTVERKPVYELAPSSVEEIIDEEFDAIQLLLFSTDDSTSSKLSPTNLNFDIDFSTLGLNKTFSNSNSSFVILKAKDQSQLMLLIELLSYVTTWIQ</sequence>
<comment type="caution">
    <text evidence="8">The sequence shown here is derived from an EMBL/GenBank/DDBJ whole genome shotgun (WGS) entry which is preliminary data.</text>
</comment>
<dbReference type="SUPFAM" id="SSF57959">
    <property type="entry name" value="Leucine zipper domain"/>
    <property type="match status" value="1"/>
</dbReference>
<feature type="region of interest" description="Disordered" evidence="6">
    <location>
        <begin position="372"/>
        <end position="393"/>
    </location>
</feature>
<dbReference type="SMART" id="SM00338">
    <property type="entry name" value="BRLZ"/>
    <property type="match status" value="1"/>
</dbReference>
<feature type="domain" description="BZIP" evidence="7">
    <location>
        <begin position="297"/>
        <end position="360"/>
    </location>
</feature>
<proteinExistence type="predicted"/>
<dbReference type="PANTHER" id="PTHR19304">
    <property type="entry name" value="CYCLIC-AMP RESPONSE ELEMENT BINDING PROTEIN"/>
    <property type="match status" value="1"/>
</dbReference>
<dbReference type="AlphaFoldDB" id="A0A395IK28"/>
<evidence type="ECO:0000313" key="9">
    <source>
        <dbReference type="Proteomes" id="UP000249056"/>
    </source>
</evidence>
<accession>A0A395IK28</accession>
<feature type="compositionally biased region" description="Basic and acidic residues" evidence="6">
    <location>
        <begin position="287"/>
        <end position="304"/>
    </location>
</feature>
<dbReference type="Gene3D" id="1.20.5.170">
    <property type="match status" value="1"/>
</dbReference>
<feature type="coiled-coil region" evidence="5">
    <location>
        <begin position="322"/>
        <end position="356"/>
    </location>
</feature>
<feature type="compositionally biased region" description="Low complexity" evidence="6">
    <location>
        <begin position="204"/>
        <end position="229"/>
    </location>
</feature>
<feature type="region of interest" description="Disordered" evidence="6">
    <location>
        <begin position="204"/>
        <end position="238"/>
    </location>
</feature>
<dbReference type="CDD" id="cd14810">
    <property type="entry name" value="bZIP_u1"/>
    <property type="match status" value="1"/>
</dbReference>
<feature type="region of interest" description="Disordered" evidence="6">
    <location>
        <begin position="273"/>
        <end position="304"/>
    </location>
</feature>
<gene>
    <name evidence="8" type="ORF">DID88_000487</name>
</gene>
<evidence type="ECO:0000256" key="5">
    <source>
        <dbReference type="SAM" id="Coils"/>
    </source>
</evidence>
<organism evidence="8 9">
    <name type="scientific">Monilinia fructigena</name>
    <dbReference type="NCBI Taxonomy" id="38457"/>
    <lineage>
        <taxon>Eukaryota</taxon>
        <taxon>Fungi</taxon>
        <taxon>Dikarya</taxon>
        <taxon>Ascomycota</taxon>
        <taxon>Pezizomycotina</taxon>
        <taxon>Leotiomycetes</taxon>
        <taxon>Helotiales</taxon>
        <taxon>Sclerotiniaceae</taxon>
        <taxon>Monilinia</taxon>
    </lineage>
</organism>
<evidence type="ECO:0000313" key="8">
    <source>
        <dbReference type="EMBL" id="RAL59858.1"/>
    </source>
</evidence>
<name>A0A395IK28_9HELO</name>
<evidence type="ECO:0000256" key="3">
    <source>
        <dbReference type="ARBA" id="ARBA00023163"/>
    </source>
</evidence>
<comment type="subcellular location">
    <subcellularLocation>
        <location evidence="1">Nucleus</location>
    </subcellularLocation>
</comment>
<evidence type="ECO:0000256" key="1">
    <source>
        <dbReference type="ARBA" id="ARBA00004123"/>
    </source>
</evidence>
<evidence type="ECO:0000256" key="2">
    <source>
        <dbReference type="ARBA" id="ARBA00023015"/>
    </source>
</evidence>
<evidence type="ECO:0000259" key="7">
    <source>
        <dbReference type="PROSITE" id="PS50217"/>
    </source>
</evidence>
<keyword evidence="9" id="KW-1185">Reference proteome</keyword>
<dbReference type="FunFam" id="1.20.5.170:FF:000031">
    <property type="entry name" value="BZIP transcription factor (MeaB)"/>
    <property type="match status" value="1"/>
</dbReference>